<organism evidence="2">
    <name type="scientific">hydrothermal vent metagenome</name>
    <dbReference type="NCBI Taxonomy" id="652676"/>
    <lineage>
        <taxon>unclassified sequences</taxon>
        <taxon>metagenomes</taxon>
        <taxon>ecological metagenomes</taxon>
    </lineage>
</organism>
<feature type="domain" description="Carboxymuconolactone decarboxylase-like" evidence="1">
    <location>
        <begin position="11"/>
        <end position="87"/>
    </location>
</feature>
<dbReference type="Pfam" id="PF02627">
    <property type="entry name" value="CMD"/>
    <property type="match status" value="1"/>
</dbReference>
<sequence length="96" mass="10678">MKILTDNQKKLYDSFYESTHNNEHLDSKTEVLIGLSAALAMNCEPCTLYYLDIAKNANISKGEISEVIAKVMAVAAGQKKLQAQHILSESNIDFED</sequence>
<dbReference type="InterPro" id="IPR003779">
    <property type="entry name" value="CMD-like"/>
</dbReference>
<dbReference type="GO" id="GO:0051920">
    <property type="term" value="F:peroxiredoxin activity"/>
    <property type="evidence" value="ECO:0007669"/>
    <property type="project" value="InterPro"/>
</dbReference>
<accession>A0A3B0XET4</accession>
<reference evidence="2" key="1">
    <citation type="submission" date="2018-06" db="EMBL/GenBank/DDBJ databases">
        <authorList>
            <person name="Zhirakovskaya E."/>
        </authorList>
    </citation>
    <scope>NUCLEOTIDE SEQUENCE</scope>
</reference>
<evidence type="ECO:0000313" key="2">
    <source>
        <dbReference type="EMBL" id="VAW66191.1"/>
    </source>
</evidence>
<protein>
    <recommendedName>
        <fullName evidence="1">Carboxymuconolactone decarboxylase-like domain-containing protein</fullName>
    </recommendedName>
</protein>
<evidence type="ECO:0000259" key="1">
    <source>
        <dbReference type="Pfam" id="PF02627"/>
    </source>
</evidence>
<dbReference type="InterPro" id="IPR029032">
    <property type="entry name" value="AhpD-like"/>
</dbReference>
<proteinExistence type="predicted"/>
<dbReference type="SUPFAM" id="SSF69118">
    <property type="entry name" value="AhpD-like"/>
    <property type="match status" value="1"/>
</dbReference>
<name>A0A3B0XET4_9ZZZZ</name>
<gene>
    <name evidence="2" type="ORF">MNBD_GAMMA09-3443</name>
</gene>
<dbReference type="AlphaFoldDB" id="A0A3B0XET4"/>
<dbReference type="Gene3D" id="1.20.1290.10">
    <property type="entry name" value="AhpD-like"/>
    <property type="match status" value="1"/>
</dbReference>
<dbReference type="EMBL" id="UOFI01000074">
    <property type="protein sequence ID" value="VAW66191.1"/>
    <property type="molecule type" value="Genomic_DNA"/>
</dbReference>